<feature type="domain" description="Amidohydrolase-related" evidence="13">
    <location>
        <begin position="26"/>
        <end position="110"/>
    </location>
</feature>
<dbReference type="InterPro" id="IPR006680">
    <property type="entry name" value="Amidohydro-rel"/>
</dbReference>
<dbReference type="PANTHER" id="PTHR21240">
    <property type="entry name" value="2-AMINO-3-CARBOXYLMUCONATE-6-SEMIALDEHYDE DECARBOXYLASE"/>
    <property type="match status" value="1"/>
</dbReference>
<dbReference type="STRING" id="409849.ENSPMGP00000000757"/>
<evidence type="ECO:0000256" key="6">
    <source>
        <dbReference type="ARBA" id="ARBA00022723"/>
    </source>
</evidence>
<keyword evidence="7 12" id="KW-0210">Decarboxylase</keyword>
<dbReference type="AlphaFoldDB" id="A0A3B3Z825"/>
<reference evidence="14" key="1">
    <citation type="submission" date="2025-08" db="UniProtKB">
        <authorList>
            <consortium name="Ensembl"/>
        </authorList>
    </citation>
    <scope>IDENTIFICATION</scope>
</reference>
<evidence type="ECO:0000256" key="11">
    <source>
        <dbReference type="ARBA" id="ARBA00031120"/>
    </source>
</evidence>
<dbReference type="GO" id="GO:0019748">
    <property type="term" value="P:secondary metabolic process"/>
    <property type="evidence" value="ECO:0007669"/>
    <property type="project" value="TreeGrafter"/>
</dbReference>
<dbReference type="Gene3D" id="3.20.20.140">
    <property type="entry name" value="Metal-dependent hydrolases"/>
    <property type="match status" value="1"/>
</dbReference>
<keyword evidence="9 12" id="KW-0456">Lyase</keyword>
<keyword evidence="15" id="KW-1185">Reference proteome</keyword>
<dbReference type="GO" id="GO:1904985">
    <property type="term" value="P:negative regulation of quinolinate biosynthetic process"/>
    <property type="evidence" value="ECO:0007669"/>
    <property type="project" value="UniProtKB-UniRule"/>
</dbReference>
<evidence type="ECO:0000259" key="13">
    <source>
        <dbReference type="Pfam" id="PF04909"/>
    </source>
</evidence>
<dbReference type="GO" id="GO:0005829">
    <property type="term" value="C:cytosol"/>
    <property type="evidence" value="ECO:0007669"/>
    <property type="project" value="UniProtKB-UniRule"/>
</dbReference>
<evidence type="ECO:0000256" key="8">
    <source>
        <dbReference type="ARBA" id="ARBA00022833"/>
    </source>
</evidence>
<evidence type="ECO:0000256" key="5">
    <source>
        <dbReference type="ARBA" id="ARBA00021214"/>
    </source>
</evidence>
<evidence type="ECO:0000256" key="9">
    <source>
        <dbReference type="ARBA" id="ARBA00023239"/>
    </source>
</evidence>
<evidence type="ECO:0000256" key="4">
    <source>
        <dbReference type="ARBA" id="ARBA00012365"/>
    </source>
</evidence>
<dbReference type="Ensembl" id="ENSPMGT00000000797.1">
    <property type="protein sequence ID" value="ENSPMGP00000000757.1"/>
    <property type="gene ID" value="ENSPMGG00000000703.1"/>
</dbReference>
<evidence type="ECO:0000313" key="15">
    <source>
        <dbReference type="Proteomes" id="UP000261520"/>
    </source>
</evidence>
<comment type="function">
    <text evidence="10">Converts alpha-amino-beta-carboxymuconate-epsilon-semialdehyde (ACMS) to alpha-aminomuconate semialdehyde (AMS). ACMS can be converted non-enzymatically to quinolate (QA), a key precursor of NAD, and a potent endogenous excitotoxin of neuronal cells which is implicated in the pathogenesis of various neurodegenerative disorders. In the presence of ACMSD, ACMS is converted to AMS, a benign catabolite. ACMSD ultimately controls the metabolic fate of tryptophan catabolism along the kynurenine pathway.</text>
</comment>
<comment type="pathway">
    <text evidence="1 12">Secondary metabolite metabolism; quinolate metabolism.</text>
</comment>
<dbReference type="SUPFAM" id="SSF51556">
    <property type="entry name" value="Metallo-dependent hydrolases"/>
    <property type="match status" value="1"/>
</dbReference>
<keyword evidence="8" id="KW-0862">Zinc</keyword>
<reference evidence="14" key="2">
    <citation type="submission" date="2025-09" db="UniProtKB">
        <authorList>
            <consortium name="Ensembl"/>
        </authorList>
    </citation>
    <scope>IDENTIFICATION</scope>
</reference>
<dbReference type="Pfam" id="PF04909">
    <property type="entry name" value="Amidohydro_2"/>
    <property type="match status" value="1"/>
</dbReference>
<protein>
    <recommendedName>
        <fullName evidence="5 12">2-amino-3-carboxymuconate-6-semialdehyde decarboxylase</fullName>
        <ecNumber evidence="4 12">4.1.1.45</ecNumber>
    </recommendedName>
    <alternativeName>
        <fullName evidence="11 12">Picolinate carboxylase</fullName>
    </alternativeName>
</protein>
<proteinExistence type="inferred from homology"/>
<comment type="similarity">
    <text evidence="2">Belongs to the metallo-dependent hydrolases superfamily. ACMSD family.</text>
</comment>
<dbReference type="GO" id="GO:0016787">
    <property type="term" value="F:hydrolase activity"/>
    <property type="evidence" value="ECO:0007669"/>
    <property type="project" value="InterPro"/>
</dbReference>
<evidence type="ECO:0000313" key="14">
    <source>
        <dbReference type="Ensembl" id="ENSPMGP00000000757.1"/>
    </source>
</evidence>
<evidence type="ECO:0000256" key="1">
    <source>
        <dbReference type="ARBA" id="ARBA00005079"/>
    </source>
</evidence>
<dbReference type="InterPro" id="IPR032466">
    <property type="entry name" value="Metal_Hydrolase"/>
</dbReference>
<evidence type="ECO:0000256" key="2">
    <source>
        <dbReference type="ARBA" id="ARBA00005871"/>
    </source>
</evidence>
<dbReference type="Proteomes" id="UP000261520">
    <property type="component" value="Unplaced"/>
</dbReference>
<evidence type="ECO:0000256" key="3">
    <source>
        <dbReference type="ARBA" id="ARBA00011245"/>
    </source>
</evidence>
<dbReference type="UniPathway" id="UPA00270"/>
<name>A0A3B3Z825_9GOBI</name>
<sequence>MCHVVVTGGAFPYTVGRVAHGHAVRPDLCARDNPQSPLKYCGTFYTDSLTHDPRALRLLLDVIGEDRVMLGSDYPFPLGELQPGALIQSMSDLPQSDKLLAGNALEFLGLKREQFE</sequence>
<evidence type="ECO:0000256" key="10">
    <source>
        <dbReference type="ARBA" id="ARBA00025318"/>
    </source>
</evidence>
<accession>A0A3B3Z825</accession>
<dbReference type="GO" id="GO:0001760">
    <property type="term" value="F:aminocarboxymuconate-semialdehyde decarboxylase activity"/>
    <property type="evidence" value="ECO:0007669"/>
    <property type="project" value="UniProtKB-UniRule"/>
</dbReference>
<dbReference type="InterPro" id="IPR032465">
    <property type="entry name" value="ACMSD"/>
</dbReference>
<dbReference type="EC" id="4.1.1.45" evidence="4 12"/>
<evidence type="ECO:0000256" key="12">
    <source>
        <dbReference type="RuleBase" id="RU366045"/>
    </source>
</evidence>
<dbReference type="GO" id="GO:0046872">
    <property type="term" value="F:metal ion binding"/>
    <property type="evidence" value="ECO:0007669"/>
    <property type="project" value="UniProtKB-KW"/>
</dbReference>
<comment type="catalytic activity">
    <reaction evidence="12">
        <text>2-amino-3-carboxymuconate 6-semialdehyde + H(+) = 2-aminomuconate 6-semialdehyde + CO2</text>
        <dbReference type="Rhea" id="RHEA:16557"/>
        <dbReference type="ChEBI" id="CHEBI:15378"/>
        <dbReference type="ChEBI" id="CHEBI:16526"/>
        <dbReference type="ChEBI" id="CHEBI:77634"/>
        <dbReference type="ChEBI" id="CHEBI:77803"/>
        <dbReference type="EC" id="4.1.1.45"/>
    </reaction>
</comment>
<keyword evidence="6" id="KW-0479">Metal-binding</keyword>
<organism evidence="14 15">
    <name type="scientific">Periophthalmus magnuspinnatus</name>
    <dbReference type="NCBI Taxonomy" id="409849"/>
    <lineage>
        <taxon>Eukaryota</taxon>
        <taxon>Metazoa</taxon>
        <taxon>Chordata</taxon>
        <taxon>Craniata</taxon>
        <taxon>Vertebrata</taxon>
        <taxon>Euteleostomi</taxon>
        <taxon>Actinopterygii</taxon>
        <taxon>Neopterygii</taxon>
        <taxon>Teleostei</taxon>
        <taxon>Neoteleostei</taxon>
        <taxon>Acanthomorphata</taxon>
        <taxon>Gobiaria</taxon>
        <taxon>Gobiiformes</taxon>
        <taxon>Gobioidei</taxon>
        <taxon>Gobiidae</taxon>
        <taxon>Oxudercinae</taxon>
        <taxon>Periophthalmus</taxon>
    </lineage>
</organism>
<comment type="subunit">
    <text evidence="3 12">Monomer.</text>
</comment>
<dbReference type="PANTHER" id="PTHR21240:SF27">
    <property type="entry name" value="2-AMINO-3-CARBOXYMUCONATE-6-SEMIALDEHYDE DECARBOXYLASE"/>
    <property type="match status" value="1"/>
</dbReference>
<evidence type="ECO:0000256" key="7">
    <source>
        <dbReference type="ARBA" id="ARBA00022793"/>
    </source>
</evidence>